<comment type="caution">
    <text evidence="1">The sequence shown here is derived from an EMBL/GenBank/DDBJ whole genome shotgun (WGS) entry which is preliminary data.</text>
</comment>
<organism evidence="1 2">
    <name type="scientific">Paenibacillus odorifer</name>
    <dbReference type="NCBI Taxonomy" id="189426"/>
    <lineage>
        <taxon>Bacteria</taxon>
        <taxon>Bacillati</taxon>
        <taxon>Bacillota</taxon>
        <taxon>Bacilli</taxon>
        <taxon>Bacillales</taxon>
        <taxon>Paenibacillaceae</taxon>
        <taxon>Paenibacillus</taxon>
    </lineage>
</organism>
<gene>
    <name evidence="1" type="ORF">BSO21_21470</name>
</gene>
<sequence>MGDIIKRGSEFIVPEYRIIYVTVPDVRTDEPMPERMIFYVDTRFTTAQVKRLREMIVTVLFYWGEHVEQINDGEVSRYESCVNKYARFNLAPVWFADRIANGRAAAAVQMAGFTTQIQANGYGRAAKAYIKYKEPTAGESFTIRGLNASSPEKSSLTVTVNPINLSSTAVGTTMLSGSLFHAWLHREGYRHPAGRFTSYFAGEASMCIMRDNKDKVPGVPASTYTKWLD</sequence>
<protein>
    <submittedName>
        <fullName evidence="1">Uncharacterized protein</fullName>
    </submittedName>
</protein>
<name>A0ABX3GJ46_9BACL</name>
<dbReference type="RefSeq" id="WP_076219669.1">
    <property type="nucleotide sequence ID" value="NZ_JALLFV010000008.1"/>
</dbReference>
<dbReference type="Proteomes" id="UP000187158">
    <property type="component" value="Unassembled WGS sequence"/>
</dbReference>
<keyword evidence="2" id="KW-1185">Reference proteome</keyword>
<evidence type="ECO:0000313" key="1">
    <source>
        <dbReference type="EMBL" id="OMD24882.1"/>
    </source>
</evidence>
<evidence type="ECO:0000313" key="2">
    <source>
        <dbReference type="Proteomes" id="UP000187158"/>
    </source>
</evidence>
<proteinExistence type="predicted"/>
<accession>A0ABX3GJ46</accession>
<dbReference type="EMBL" id="MPVP01000163">
    <property type="protein sequence ID" value="OMD24882.1"/>
    <property type="molecule type" value="Genomic_DNA"/>
</dbReference>
<reference evidence="1 2" key="1">
    <citation type="submission" date="2016-11" db="EMBL/GenBank/DDBJ databases">
        <title>Paenibacillus species isolates.</title>
        <authorList>
            <person name="Beno S.M."/>
        </authorList>
    </citation>
    <scope>NUCLEOTIDE SEQUENCE [LARGE SCALE GENOMIC DNA]</scope>
    <source>
        <strain evidence="1 2">FSL H7-0433</strain>
    </source>
</reference>